<evidence type="ECO:0000256" key="2">
    <source>
        <dbReference type="ARBA" id="ARBA00022695"/>
    </source>
</evidence>
<evidence type="ECO:0000313" key="3">
    <source>
        <dbReference type="EMBL" id="KAA4756189.1"/>
    </source>
</evidence>
<comment type="caution">
    <text evidence="3">The sequence shown here is derived from an EMBL/GenBank/DDBJ whole genome shotgun (WGS) entry which is preliminary data.</text>
</comment>
<dbReference type="PANTHER" id="PTHR43015">
    <property type="entry name" value="D-RIBITOL-5-PHOSPHATE CYTIDYLYLTRANSFERASE"/>
    <property type="match status" value="1"/>
</dbReference>
<dbReference type="PROSITE" id="PS01295">
    <property type="entry name" value="ISPD"/>
    <property type="match status" value="1"/>
</dbReference>
<dbReference type="Proteomes" id="UP000479773">
    <property type="component" value="Unassembled WGS sequence"/>
</dbReference>
<dbReference type="EMBL" id="VWEQ01000001">
    <property type="protein sequence ID" value="KAA4756189.1"/>
    <property type="molecule type" value="Genomic_DNA"/>
</dbReference>
<keyword evidence="1 3" id="KW-0808">Transferase</keyword>
<dbReference type="Pfam" id="PF01128">
    <property type="entry name" value="IspD"/>
    <property type="match status" value="1"/>
</dbReference>
<accession>A0A5M5PCT7</accession>
<dbReference type="InterPro" id="IPR029044">
    <property type="entry name" value="Nucleotide-diphossugar_trans"/>
</dbReference>
<organism evidence="3 4">
    <name type="scientific">Bacteroides fragilis</name>
    <dbReference type="NCBI Taxonomy" id="817"/>
    <lineage>
        <taxon>Bacteria</taxon>
        <taxon>Pseudomonadati</taxon>
        <taxon>Bacteroidota</taxon>
        <taxon>Bacteroidia</taxon>
        <taxon>Bacteroidales</taxon>
        <taxon>Bacteroidaceae</taxon>
        <taxon>Bacteroides</taxon>
    </lineage>
</organism>
<sequence length="237" mass="26779">MKIHVIILAGGIGSRMNADRPKQFIEIDGVPVIVKNICNFQRNNRIDGITVVCVKEWIPYFNELVLNYELTKVIDIIEGGSTGHDSTRNGVFSLNGKLNGEDLVVIHDAARPLIPQSIINKMLDKAIKHGNACTAIPVHETIILTDDQISGNSEIDRSKIMRVQTPQAYRFDLIHSLYERTEADNLHNFVYANTMAIHYGTRIYFSEGFNSNVKITTKEDIAFYKALLQFDEESLVR</sequence>
<gene>
    <name evidence="3" type="ORF">F3B44_00085</name>
</gene>
<dbReference type="GO" id="GO:0008299">
    <property type="term" value="P:isoprenoid biosynthetic process"/>
    <property type="evidence" value="ECO:0007669"/>
    <property type="project" value="InterPro"/>
</dbReference>
<dbReference type="GO" id="GO:0005829">
    <property type="term" value="C:cytosol"/>
    <property type="evidence" value="ECO:0007669"/>
    <property type="project" value="TreeGrafter"/>
</dbReference>
<proteinExistence type="predicted"/>
<name>A0A5M5PCT7_BACFG</name>
<dbReference type="AlphaFoldDB" id="A0A5M5PCT7"/>
<keyword evidence="2 3" id="KW-0548">Nucleotidyltransferase</keyword>
<dbReference type="PANTHER" id="PTHR43015:SF1">
    <property type="entry name" value="D-RIBITOL-5-PHOSPHATE CYTIDYLYLTRANSFERASE"/>
    <property type="match status" value="1"/>
</dbReference>
<protein>
    <submittedName>
        <fullName evidence="3">2-C-methyl-D-erythritol 4-phosphate cytidylyltransferase</fullName>
    </submittedName>
</protein>
<reference evidence="3 4" key="1">
    <citation type="journal article" date="2019" name="Nat. Med.">
        <title>A library of human gut bacterial isolates paired with longitudinal multiomics data enables mechanistic microbiome research.</title>
        <authorList>
            <person name="Poyet M."/>
            <person name="Groussin M."/>
            <person name="Gibbons S.M."/>
            <person name="Avila-Pacheco J."/>
            <person name="Jiang X."/>
            <person name="Kearney S.M."/>
            <person name="Perrotta A.R."/>
            <person name="Berdy B."/>
            <person name="Zhao S."/>
            <person name="Lieberman T.D."/>
            <person name="Swanson P.K."/>
            <person name="Smith M."/>
            <person name="Roesemann S."/>
            <person name="Alexander J.E."/>
            <person name="Rich S.A."/>
            <person name="Livny J."/>
            <person name="Vlamakis H."/>
            <person name="Clish C."/>
            <person name="Bullock K."/>
            <person name="Deik A."/>
            <person name="Scott J."/>
            <person name="Pierce K.A."/>
            <person name="Xavier R.J."/>
            <person name="Alm E.J."/>
        </authorList>
    </citation>
    <scope>NUCLEOTIDE SEQUENCE [LARGE SCALE GENOMIC DNA]</scope>
    <source>
        <strain evidence="3 4">BIOML-A106</strain>
    </source>
</reference>
<dbReference type="GO" id="GO:0070567">
    <property type="term" value="F:cytidylyltransferase activity"/>
    <property type="evidence" value="ECO:0007669"/>
    <property type="project" value="InterPro"/>
</dbReference>
<dbReference type="InterPro" id="IPR034683">
    <property type="entry name" value="IspD/TarI"/>
</dbReference>
<evidence type="ECO:0000256" key="1">
    <source>
        <dbReference type="ARBA" id="ARBA00022679"/>
    </source>
</evidence>
<dbReference type="SUPFAM" id="SSF53448">
    <property type="entry name" value="Nucleotide-diphospho-sugar transferases"/>
    <property type="match status" value="1"/>
</dbReference>
<evidence type="ECO:0000313" key="4">
    <source>
        <dbReference type="Proteomes" id="UP000479773"/>
    </source>
</evidence>
<dbReference type="Gene3D" id="3.90.550.10">
    <property type="entry name" value="Spore Coat Polysaccharide Biosynthesis Protein SpsA, Chain A"/>
    <property type="match status" value="1"/>
</dbReference>
<dbReference type="InterPro" id="IPR018294">
    <property type="entry name" value="ISPD_synthase_CS"/>
</dbReference>
<dbReference type="CDD" id="cd02516">
    <property type="entry name" value="CDP-ME_synthetase"/>
    <property type="match status" value="1"/>
</dbReference>